<dbReference type="AlphaFoldDB" id="A0A6C0C9D4"/>
<organism evidence="1">
    <name type="scientific">viral metagenome</name>
    <dbReference type="NCBI Taxonomy" id="1070528"/>
    <lineage>
        <taxon>unclassified sequences</taxon>
        <taxon>metagenomes</taxon>
        <taxon>organismal metagenomes</taxon>
    </lineage>
</organism>
<dbReference type="EMBL" id="MN739354">
    <property type="protein sequence ID" value="QHT00279.1"/>
    <property type="molecule type" value="Genomic_DNA"/>
</dbReference>
<sequence length="102" mass="11883">MDQYWYVQSPVNANLFTLNKPILSHSKSSQCKINRSIDFTLNGPIPARSKSLNPIKIEICNPKNTHYLDTLTKNVRRKMEHDNWTFEKMCGTQEQHDLHPKG</sequence>
<reference evidence="1" key="1">
    <citation type="journal article" date="2020" name="Nature">
        <title>Giant virus diversity and host interactions through global metagenomics.</title>
        <authorList>
            <person name="Schulz F."/>
            <person name="Roux S."/>
            <person name="Paez-Espino D."/>
            <person name="Jungbluth S."/>
            <person name="Walsh D.A."/>
            <person name="Denef V.J."/>
            <person name="McMahon K.D."/>
            <person name="Konstantinidis K.T."/>
            <person name="Eloe-Fadrosh E.A."/>
            <person name="Kyrpides N.C."/>
            <person name="Woyke T."/>
        </authorList>
    </citation>
    <scope>NUCLEOTIDE SEQUENCE</scope>
    <source>
        <strain evidence="1">GVMAG-M-3300020192-26</strain>
    </source>
</reference>
<proteinExistence type="predicted"/>
<accession>A0A6C0C9D4</accession>
<evidence type="ECO:0000313" key="1">
    <source>
        <dbReference type="EMBL" id="QHT00279.1"/>
    </source>
</evidence>
<name>A0A6C0C9D4_9ZZZZ</name>
<protein>
    <submittedName>
        <fullName evidence="1">Uncharacterized protein</fullName>
    </submittedName>
</protein>